<organism evidence="2 3">
    <name type="scientific">Paracidovorax wautersii</name>
    <dbReference type="NCBI Taxonomy" id="1177982"/>
    <lineage>
        <taxon>Bacteria</taxon>
        <taxon>Pseudomonadati</taxon>
        <taxon>Pseudomonadota</taxon>
        <taxon>Betaproteobacteria</taxon>
        <taxon>Burkholderiales</taxon>
        <taxon>Comamonadaceae</taxon>
        <taxon>Paracidovorax</taxon>
    </lineage>
</organism>
<dbReference type="RefSeq" id="WP_309831463.1">
    <property type="nucleotide sequence ID" value="NZ_JAVIZX010000001.1"/>
</dbReference>
<feature type="chain" id="PRO_5046549991" description="Conjugative transfer region protein TrbK" evidence="1">
    <location>
        <begin position="29"/>
        <end position="75"/>
    </location>
</feature>
<reference evidence="2 3" key="1">
    <citation type="submission" date="2023-08" db="EMBL/GenBank/DDBJ databases">
        <title>Functional and genomic diversity of the sorghum phyllosphere microbiome.</title>
        <authorList>
            <person name="Shade A."/>
        </authorList>
    </citation>
    <scope>NUCLEOTIDE SEQUENCE [LARGE SCALE GENOMIC DNA]</scope>
    <source>
        <strain evidence="2 3">SORGH_AS_0335</strain>
    </source>
</reference>
<keyword evidence="1" id="KW-0732">Signal</keyword>
<sequence length="75" mass="8077">MPPIENLKNALMLVIIAAAAHLLVGAFAADESLAAAEHEEAEALSSREFAGRRVCGDRTANWLDDKTIECLKETP</sequence>
<keyword evidence="3" id="KW-1185">Reference proteome</keyword>
<proteinExistence type="predicted"/>
<name>A0ABU1II02_9BURK</name>
<accession>A0ABU1II02</accession>
<evidence type="ECO:0000313" key="2">
    <source>
        <dbReference type="EMBL" id="MDR6216218.1"/>
    </source>
</evidence>
<protein>
    <recommendedName>
        <fullName evidence="4">Conjugative transfer region protein TrbK</fullName>
    </recommendedName>
</protein>
<evidence type="ECO:0008006" key="4">
    <source>
        <dbReference type="Google" id="ProtNLM"/>
    </source>
</evidence>
<dbReference type="EMBL" id="JAVIZX010000001">
    <property type="protein sequence ID" value="MDR6216218.1"/>
    <property type="molecule type" value="Genomic_DNA"/>
</dbReference>
<feature type="signal peptide" evidence="1">
    <location>
        <begin position="1"/>
        <end position="28"/>
    </location>
</feature>
<dbReference type="Proteomes" id="UP001267710">
    <property type="component" value="Unassembled WGS sequence"/>
</dbReference>
<evidence type="ECO:0000256" key="1">
    <source>
        <dbReference type="SAM" id="SignalP"/>
    </source>
</evidence>
<gene>
    <name evidence="2" type="ORF">QE399_003907</name>
</gene>
<comment type="caution">
    <text evidence="2">The sequence shown here is derived from an EMBL/GenBank/DDBJ whole genome shotgun (WGS) entry which is preliminary data.</text>
</comment>
<evidence type="ECO:0000313" key="3">
    <source>
        <dbReference type="Proteomes" id="UP001267710"/>
    </source>
</evidence>